<keyword evidence="3" id="KW-1185">Reference proteome</keyword>
<dbReference type="RefSeq" id="WP_089710348.1">
    <property type="nucleotide sequence ID" value="NZ_FMAR01000003.1"/>
</dbReference>
<name>A0A1C4BYI4_9BACT</name>
<dbReference type="OrthoDB" id="1652165at2"/>
<dbReference type="PROSITE" id="PS50093">
    <property type="entry name" value="PKD"/>
    <property type="match status" value="4"/>
</dbReference>
<dbReference type="InterPro" id="IPR022409">
    <property type="entry name" value="PKD/Chitinase_dom"/>
</dbReference>
<evidence type="ECO:0000259" key="1">
    <source>
        <dbReference type="PROSITE" id="PS50093"/>
    </source>
</evidence>
<dbReference type="Pfam" id="PF13585">
    <property type="entry name" value="CHU_C"/>
    <property type="match status" value="1"/>
</dbReference>
<dbReference type="EMBL" id="FMAR01000003">
    <property type="protein sequence ID" value="SCC11976.1"/>
    <property type="molecule type" value="Genomic_DNA"/>
</dbReference>
<dbReference type="NCBIfam" id="TIGR04131">
    <property type="entry name" value="Bac_Flav_CTERM"/>
    <property type="match status" value="1"/>
</dbReference>
<feature type="domain" description="PKD" evidence="1">
    <location>
        <begin position="1064"/>
        <end position="1130"/>
    </location>
</feature>
<protein>
    <submittedName>
        <fullName evidence="2">Gliding motility-associated C-terminal domain-containing protein</fullName>
    </submittedName>
</protein>
<dbReference type="Pfam" id="PF25778">
    <property type="entry name" value="DUF7948"/>
    <property type="match status" value="1"/>
</dbReference>
<feature type="domain" description="PKD" evidence="1">
    <location>
        <begin position="1010"/>
        <end position="1060"/>
    </location>
</feature>
<evidence type="ECO:0000313" key="2">
    <source>
        <dbReference type="EMBL" id="SCC11976.1"/>
    </source>
</evidence>
<dbReference type="SUPFAM" id="SSF49299">
    <property type="entry name" value="PKD domain"/>
    <property type="match status" value="4"/>
</dbReference>
<dbReference type="PANTHER" id="PTHR35580">
    <property type="entry name" value="CELL SURFACE GLYCOPROTEIN (S-LAYER PROTEIN)-LIKE PROTEIN"/>
    <property type="match status" value="1"/>
</dbReference>
<dbReference type="SMART" id="SM00089">
    <property type="entry name" value="PKD"/>
    <property type="match status" value="4"/>
</dbReference>
<dbReference type="Proteomes" id="UP000242818">
    <property type="component" value="Unassembled WGS sequence"/>
</dbReference>
<dbReference type="InterPro" id="IPR057708">
    <property type="entry name" value="DUF7948"/>
</dbReference>
<dbReference type="Pfam" id="PF18911">
    <property type="entry name" value="PKD_4"/>
    <property type="match status" value="4"/>
</dbReference>
<dbReference type="InterPro" id="IPR026341">
    <property type="entry name" value="T9SS_type_B"/>
</dbReference>
<evidence type="ECO:0000313" key="3">
    <source>
        <dbReference type="Proteomes" id="UP000242818"/>
    </source>
</evidence>
<dbReference type="InterPro" id="IPR013783">
    <property type="entry name" value="Ig-like_fold"/>
</dbReference>
<organism evidence="2 3">
    <name type="scientific">Chitinophaga costaii</name>
    <dbReference type="NCBI Taxonomy" id="1335309"/>
    <lineage>
        <taxon>Bacteria</taxon>
        <taxon>Pseudomonadati</taxon>
        <taxon>Bacteroidota</taxon>
        <taxon>Chitinophagia</taxon>
        <taxon>Chitinophagales</taxon>
        <taxon>Chitinophagaceae</taxon>
        <taxon>Chitinophaga</taxon>
    </lineage>
</organism>
<dbReference type="InterPro" id="IPR035986">
    <property type="entry name" value="PKD_dom_sf"/>
</dbReference>
<dbReference type="AlphaFoldDB" id="A0A1C4BYI4"/>
<dbReference type="PANTHER" id="PTHR35580:SF1">
    <property type="entry name" value="PHYTASE-LIKE DOMAIN-CONTAINING PROTEIN"/>
    <property type="match status" value="1"/>
</dbReference>
<dbReference type="InterPro" id="IPR052918">
    <property type="entry name" value="Motility_Chemotaxis_Reg"/>
</dbReference>
<accession>A0A1C4BYI4</accession>
<dbReference type="InterPro" id="IPR000601">
    <property type="entry name" value="PKD_dom"/>
</dbReference>
<gene>
    <name evidence="2" type="ORF">GA0116948_103315</name>
</gene>
<dbReference type="Gene3D" id="2.60.40.10">
    <property type="entry name" value="Immunoglobulins"/>
    <property type="match status" value="4"/>
</dbReference>
<dbReference type="STRING" id="1335309.GA0116948_103315"/>
<dbReference type="CDD" id="cd00146">
    <property type="entry name" value="PKD"/>
    <property type="match status" value="4"/>
</dbReference>
<sequence>MDRPLRKHVGALLNVLLWLGILPVCAQQATVITRPVSYTPLEFIENKGQWMEDYLYQADMGGGKVFLKKNSFVFFLQDPGDMEKLHKWMHGKPPAADTGIVLVPKGNVPVGLDSKAVSSSGTNENGAGVGPVPAVRGHAYEVVFQGANANPAIVPDKASDTHRNYFIGNDSTKWRANVLAYKNIIYQQLYPNIDLHVYSEASALKYDLVVNPGANISAVQLAYNYANGVEIKKSNLLIHTSIGDVIEQAPVAYQYVNNERVSVTVSYQLKKGVVSFKVGKEYDAAYPLIIDPNYIFSTFTGSRADNWGFTATYDDQGYFYAGGIVADNGYPVTMGAVQSSYAGGTSQGIPGDIGISKFTPDGTKLVYATYIGGNGLDEPHSLIVDSQQQLVMSGRTHSSNFPGKTLIGPRGDWDIVMVKFNATATALVGSMVIGGSNADGVNINQEGGEFKTTARNYGDGARSEVLLDPAGFIYLASCTTSANFPVSGGFQSTIGGAQDGVVLKINPTCSGIVWSSFLGGSNDDAAFVLAIPDLKSIYVGGATASSNFKTVGTVIASSFRGGQTDGFITHISADGKSILQSTFLGSDNEAADMLYGLQMDANGYVYAMGTTEGNWPIRQPTGTTTFYNDNSKQYIAKIKPDLSDFVYSTTFGKKANDPSISPVAFLVDRCENVYVSGWGGDKTVGGIDVGFPNSNTTGLPLKSPLQRTTDGKDFYFFVLQRDARGILFGSYFGGNGLFEHVDGGTSRFDRNGIIYQAICAACYVNPPQPRFPTTPGAYASTKDPNVDCNLAALKISFNLDGIKAGIASIGRKSHFCLGDPITFVDTTQSAAQSWTWNFGDGSADTTGTIDTVEHTYTQNGDYTVRLIKYDPNACNLYDTAYYNVRVRTDKANVSGLAIRQPPCGSLTYRFDNLSVAPGNKPFTNTSFTWDFGDGSPLVTTDTTHQMHSYAQEGIYNVLLSLVDTNYCNTPDIDTIPLRVAANVVASYVVPDSGCAPLTVNFNNTTKGGLTFSWDFGNGQTSTEAYPVTTYLDPGTYTVKMYAYDSTTCNGVDSTTSTITVVPPPVAGFSYAPVIAQVNTPTKFTNSSSSDAVQFLWSFGDGQVSAETNPEHQYNTTGTFDACLIATNATGCLDTLCQKVSAIIVPLFDVPSAFSPNGDGLNDVFLVKAFGVDNFEMKIFNRQGQLVFQSNDPRIGWDGKYKGAAQPMDAYAYEVTLVFTDGTKANKAGSVTLLR</sequence>
<reference evidence="2 3" key="1">
    <citation type="submission" date="2016-08" db="EMBL/GenBank/DDBJ databases">
        <authorList>
            <person name="Seilhamer J.J."/>
        </authorList>
    </citation>
    <scope>NUCLEOTIDE SEQUENCE [LARGE SCALE GENOMIC DNA]</scope>
    <source>
        <strain evidence="2 3">A37T2</strain>
    </source>
</reference>
<proteinExistence type="predicted"/>
<feature type="domain" description="PKD" evidence="1">
    <location>
        <begin position="921"/>
        <end position="964"/>
    </location>
</feature>
<feature type="domain" description="PKD" evidence="1">
    <location>
        <begin position="804"/>
        <end position="866"/>
    </location>
</feature>